<dbReference type="Gene3D" id="3.40.50.300">
    <property type="entry name" value="P-loop containing nucleotide triphosphate hydrolases"/>
    <property type="match status" value="1"/>
</dbReference>
<name>E8U982_DEIML</name>
<dbReference type="AlphaFoldDB" id="E8U982"/>
<sequence length="282" mass="29801">MNHFRSLHTTVTVHGPDRPALRAEWARATTPAPARHTLHVRPPLPRAAHGAARTITTAQGPLPLIADGAHWALAGSTLAFQVDAHTSTLHLPDHPSAQETLAAHLAFTEAHRASGLLPLHAAILTRGAHTVALTGESGAGKSTAALRLLTSGWQLIAEDAAWLDPATRQTYGWDDGLRLHDTSLQRFAPHVNPAALPRDAHGKVILPVTTTAGPPLRTLMVLGAPAHLSAAERVQALWGATGVPLTTAARAAVTAALPGVLRHLQIRGATREDVVHPDFPHH</sequence>
<organism evidence="1 2">
    <name type="scientific">Deinococcus maricopensis (strain DSM 21211 / LMG 22137 / NRRL B-23946 / LB-34)</name>
    <dbReference type="NCBI Taxonomy" id="709986"/>
    <lineage>
        <taxon>Bacteria</taxon>
        <taxon>Thermotogati</taxon>
        <taxon>Deinococcota</taxon>
        <taxon>Deinococci</taxon>
        <taxon>Deinococcales</taxon>
        <taxon>Deinococcaceae</taxon>
        <taxon>Deinococcus</taxon>
    </lineage>
</organism>
<accession>E8U982</accession>
<dbReference type="SUPFAM" id="SSF53795">
    <property type="entry name" value="PEP carboxykinase-like"/>
    <property type="match status" value="1"/>
</dbReference>
<dbReference type="RefSeq" id="WP_013557126.1">
    <property type="nucleotide sequence ID" value="NC_014958.1"/>
</dbReference>
<gene>
    <name evidence="1" type="ordered locus">Deima_1976</name>
</gene>
<dbReference type="Proteomes" id="UP000008635">
    <property type="component" value="Chromosome"/>
</dbReference>
<dbReference type="KEGG" id="dmr:Deima_1976"/>
<dbReference type="EMBL" id="CP002454">
    <property type="protein sequence ID" value="ADV67621.1"/>
    <property type="molecule type" value="Genomic_DNA"/>
</dbReference>
<dbReference type="HOGENOM" id="CLU_985980_0_0_0"/>
<dbReference type="STRING" id="709986.Deima_1976"/>
<proteinExistence type="predicted"/>
<reference evidence="1 2" key="1">
    <citation type="journal article" date="2011" name="Stand. Genomic Sci.">
        <title>Complete genome sequence of Deinococcus maricopensis type strain (LB-34).</title>
        <authorList>
            <person name="Pukall R."/>
            <person name="Zeytun A."/>
            <person name="Lucas S."/>
            <person name="Lapidus A."/>
            <person name="Hammon N."/>
            <person name="Deshpande S."/>
            <person name="Nolan M."/>
            <person name="Cheng J.F."/>
            <person name="Pitluck S."/>
            <person name="Liolios K."/>
            <person name="Pagani I."/>
            <person name="Mikhailova N."/>
            <person name="Ivanova N."/>
            <person name="Mavromatis K."/>
            <person name="Pati A."/>
            <person name="Tapia R."/>
            <person name="Han C."/>
            <person name="Goodwin L."/>
            <person name="Chen A."/>
            <person name="Palaniappan K."/>
            <person name="Land M."/>
            <person name="Hauser L."/>
            <person name="Chang Y.J."/>
            <person name="Jeffries C.D."/>
            <person name="Brambilla E.M."/>
            <person name="Rohde M."/>
            <person name="Goker M."/>
            <person name="Detter J.C."/>
            <person name="Woyke T."/>
            <person name="Bristow J."/>
            <person name="Eisen J.A."/>
            <person name="Markowitz V."/>
            <person name="Hugenholtz P."/>
            <person name="Kyrpides N.C."/>
            <person name="Klenk H.P."/>
        </authorList>
    </citation>
    <scope>NUCLEOTIDE SEQUENCE [LARGE SCALE GENOMIC DNA]</scope>
    <source>
        <strain evidence="2">DSM 21211 / LMG 22137 / NRRL B-23946 / LB-34</strain>
    </source>
</reference>
<evidence type="ECO:0000313" key="1">
    <source>
        <dbReference type="EMBL" id="ADV67621.1"/>
    </source>
</evidence>
<evidence type="ECO:0008006" key="3">
    <source>
        <dbReference type="Google" id="ProtNLM"/>
    </source>
</evidence>
<protein>
    <recommendedName>
        <fullName evidence="3">HPr kinase</fullName>
    </recommendedName>
</protein>
<keyword evidence="2" id="KW-1185">Reference proteome</keyword>
<reference evidence="2" key="2">
    <citation type="submission" date="2011-01" db="EMBL/GenBank/DDBJ databases">
        <title>The complete genome of Deinococcus maricopensis DSM 21211.</title>
        <authorList>
            <consortium name="US DOE Joint Genome Institute (JGI-PGF)"/>
            <person name="Lucas S."/>
            <person name="Copeland A."/>
            <person name="Lapidus A."/>
            <person name="Goodwin L."/>
            <person name="Pitluck S."/>
            <person name="Kyrpides N."/>
            <person name="Mavromatis K."/>
            <person name="Pagani I."/>
            <person name="Ivanova N."/>
            <person name="Ovchinnikova G."/>
            <person name="Zeytun A."/>
            <person name="Detter J.C."/>
            <person name="Han C."/>
            <person name="Land M."/>
            <person name="Hauser L."/>
            <person name="Markowitz V."/>
            <person name="Cheng J.-F."/>
            <person name="Hugenholtz P."/>
            <person name="Woyke T."/>
            <person name="Wu D."/>
            <person name="Pukall R."/>
            <person name="Gehrich-Schroeter G."/>
            <person name="Brambilla E."/>
            <person name="Klenk H.-P."/>
            <person name="Eisen J.A."/>
        </authorList>
    </citation>
    <scope>NUCLEOTIDE SEQUENCE [LARGE SCALE GENOMIC DNA]</scope>
    <source>
        <strain evidence="2">DSM 21211 / LMG 22137 / NRRL B-23946 / LB-34</strain>
    </source>
</reference>
<evidence type="ECO:0000313" key="2">
    <source>
        <dbReference type="Proteomes" id="UP000008635"/>
    </source>
</evidence>
<dbReference type="InterPro" id="IPR027417">
    <property type="entry name" value="P-loop_NTPase"/>
</dbReference>